<accession>A0AAP9JIV7</accession>
<protein>
    <submittedName>
        <fullName evidence="1">Uncharacterized protein</fullName>
    </submittedName>
</protein>
<sequence>MSEAKFTKGPWRPEFKNIGYVQAENGAVIAKCQRLTSLCNLQANAHLIATAPELYEALNACLDLILSQEMQDGFESQQGHMARAALAKARGEA</sequence>
<evidence type="ECO:0000313" key="1">
    <source>
        <dbReference type="EMBL" id="QEH97325.1"/>
    </source>
</evidence>
<gene>
    <name evidence="1" type="ORF">FXF46_14485</name>
</gene>
<name>A0AAP9JIV7_GLUTH</name>
<dbReference type="KEGG" id="gti:FXF46_14485"/>
<proteinExistence type="predicted"/>
<dbReference type="RefSeq" id="WP_148620982.1">
    <property type="nucleotide sequence ID" value="NZ_CP043043.1"/>
</dbReference>
<dbReference type="EMBL" id="CP043043">
    <property type="protein sequence ID" value="QEH97325.1"/>
    <property type="molecule type" value="Genomic_DNA"/>
</dbReference>
<organism evidence="1 2">
    <name type="scientific">Gluconobacter thailandicus</name>
    <dbReference type="NCBI Taxonomy" id="257438"/>
    <lineage>
        <taxon>Bacteria</taxon>
        <taxon>Pseudomonadati</taxon>
        <taxon>Pseudomonadota</taxon>
        <taxon>Alphaproteobacteria</taxon>
        <taxon>Acetobacterales</taxon>
        <taxon>Acetobacteraceae</taxon>
        <taxon>Gluconobacter</taxon>
    </lineage>
</organism>
<dbReference type="Proteomes" id="UP000323560">
    <property type="component" value="Chromosome"/>
</dbReference>
<dbReference type="AlphaFoldDB" id="A0AAP9JIV7"/>
<reference evidence="1 2" key="1">
    <citation type="submission" date="2019-08" db="EMBL/GenBank/DDBJ databases">
        <title>Gluconobacter frateurii HD924 genome.</title>
        <authorList>
            <person name="Liu Y."/>
            <person name="Zhang P."/>
        </authorList>
    </citation>
    <scope>NUCLEOTIDE SEQUENCE [LARGE SCALE GENOMIC DNA]</scope>
    <source>
        <strain evidence="1 2">HD924</strain>
    </source>
</reference>
<evidence type="ECO:0000313" key="2">
    <source>
        <dbReference type="Proteomes" id="UP000323560"/>
    </source>
</evidence>